<proteinExistence type="predicted"/>
<feature type="region of interest" description="Disordered" evidence="1">
    <location>
        <begin position="52"/>
        <end position="81"/>
    </location>
</feature>
<evidence type="ECO:0000256" key="1">
    <source>
        <dbReference type="SAM" id="MobiDB-lite"/>
    </source>
</evidence>
<accession>A0AAD1C3J9</accession>
<dbReference type="EMBL" id="AP014862">
    <property type="protein sequence ID" value="BAU76804.1"/>
    <property type="molecule type" value="Genomic_DNA"/>
</dbReference>
<dbReference type="InterPro" id="IPR021834">
    <property type="entry name" value="DUF3426"/>
</dbReference>
<dbReference type="NCBIfam" id="TIGR02098">
    <property type="entry name" value="MJ0042_CXXC"/>
    <property type="match status" value="1"/>
</dbReference>
<dbReference type="InterPro" id="IPR011723">
    <property type="entry name" value="Znf/thioredoxin_put"/>
</dbReference>
<feature type="region of interest" description="Disordered" evidence="1">
    <location>
        <begin position="203"/>
        <end position="277"/>
    </location>
</feature>
<feature type="domain" description="Zinc finger/thioredoxin putative" evidence="2">
    <location>
        <begin position="6"/>
        <end position="41"/>
    </location>
</feature>
<keyword evidence="4" id="KW-1185">Reference proteome</keyword>
<sequence length="463" mass="50718">MTDSFVTQCPQCQTRFRVSRAQLAVAHGAVRCGACLHVFNAAQQLLAAREQAAAEKPRAPSAKPSAAPPKAPPSPAPAVPSVATVLKQPAAPLAPIPATSPAPASKAPAASDALWIHDDLDLDSLDLDEELAKLEQEEQRLSRDLLGPDAPLRADNRAPAAEPDERWADALVAAEEHEAAPESLHAREPEIEPETHFELRAEPEEEAVAPTPPEPASPTSRTEPSLGMDLVEDEPGPDFTLGAARDDEPGQLPDEDDEEHDEPHQPDAPRTAAHKRNEPGLREEALLNLNDEPLQLDWQESRRPWGRWIGWLALNLLAALALATQYVWYHFDELARQDQYRPWFQQICPEIGCQLPSKVDINLIKSSNLVVRSHPEFSGALVVDAILYNRAAFAQPFPLLELRFADMNGQLLASRRFKPGEYLSGELAGQSEMPPQTPIHISLDILDPGTKAVNYSLSFHSPD</sequence>
<organism evidence="3 4">
    <name type="scientific">Metapseudomonas furukawaii</name>
    <name type="common">Pseudomonas furukawaii</name>
    <dbReference type="NCBI Taxonomy" id="1149133"/>
    <lineage>
        <taxon>Bacteria</taxon>
        <taxon>Pseudomonadati</taxon>
        <taxon>Pseudomonadota</taxon>
        <taxon>Gammaproteobacteria</taxon>
        <taxon>Pseudomonadales</taxon>
        <taxon>Pseudomonadaceae</taxon>
        <taxon>Metapseudomonas</taxon>
    </lineage>
</organism>
<name>A0AAD1C3J9_METFU</name>
<evidence type="ECO:0000313" key="4">
    <source>
        <dbReference type="Proteomes" id="UP000218554"/>
    </source>
</evidence>
<reference evidence="3 4" key="2">
    <citation type="journal article" date="2017" name="Int. J. Syst. Evol. Microbiol.">
        <title>Pseudomonas furukawaii sp. nov., a polychlorinated biphenyl-degrading bacterium isolated from biphenyl-contaminated soil in Japan.</title>
        <authorList>
            <person name="Kimura N."/>
            <person name="Watanabe T."/>
            <person name="Suenaga H."/>
            <person name="Fujihara H."/>
            <person name="Futagami T."/>
            <person name="Goto M."/>
            <person name="Hanada S."/>
            <person name="Hirose J."/>
        </authorList>
    </citation>
    <scope>NUCLEOTIDE SEQUENCE [LARGE SCALE GENOMIC DNA]</scope>
    <source>
        <strain evidence="4">DSM 10086 / NBRC 110670 / KF707</strain>
    </source>
</reference>
<protein>
    <submittedName>
        <fullName evidence="3">Probable transmembrane protein</fullName>
    </submittedName>
</protein>
<dbReference type="RefSeq" id="WP_003452826.1">
    <property type="nucleotide sequence ID" value="NZ_AJMR01000180.1"/>
</dbReference>
<keyword evidence="3" id="KW-0472">Membrane</keyword>
<dbReference type="Proteomes" id="UP000218554">
    <property type="component" value="Chromosome"/>
</dbReference>
<reference evidence="4" key="1">
    <citation type="submission" date="2015-05" db="EMBL/GenBank/DDBJ databases">
        <title>Draft genome sequencing of a biphenyl-degrading bacterium, Pseudomonas balearica KF707 (=NBRC110670).</title>
        <authorList>
            <person name="Kimura N."/>
            <person name="Hirose J."/>
            <person name="Watanabe T."/>
            <person name="Suenaga H."/>
            <person name="Fujihara H."/>
            <person name="Noguchi M."/>
            <person name="Hashimoto M."/>
            <person name="Shimodaira J."/>
            <person name="Tsuchikane K."/>
            <person name="Hosoyama A."/>
            <person name="Yamazoe A."/>
            <person name="Fujita N."/>
            <person name="Furukawa K."/>
        </authorList>
    </citation>
    <scope>NUCLEOTIDE SEQUENCE [LARGE SCALE GENOMIC DNA]</scope>
    <source>
        <strain evidence="4">DSM 10086 / NBRC 110670 / KF707</strain>
    </source>
</reference>
<keyword evidence="3" id="KW-0812">Transmembrane</keyword>
<feature type="region of interest" description="Disordered" evidence="1">
    <location>
        <begin position="138"/>
        <end position="164"/>
    </location>
</feature>
<feature type="compositionally biased region" description="Pro residues" evidence="1">
    <location>
        <begin position="66"/>
        <end position="78"/>
    </location>
</feature>
<gene>
    <name evidence="3" type="ORF">KF707C_51160</name>
</gene>
<dbReference type="Pfam" id="PF11906">
    <property type="entry name" value="DUF3426"/>
    <property type="match status" value="1"/>
</dbReference>
<evidence type="ECO:0000313" key="3">
    <source>
        <dbReference type="EMBL" id="BAU76804.1"/>
    </source>
</evidence>
<dbReference type="Pfam" id="PF13719">
    <property type="entry name" value="Zn_ribbon_5"/>
    <property type="match status" value="1"/>
</dbReference>
<evidence type="ECO:0000259" key="2">
    <source>
        <dbReference type="Pfam" id="PF13719"/>
    </source>
</evidence>
<dbReference type="KEGG" id="pfuw:KF707C_51160"/>
<dbReference type="AlphaFoldDB" id="A0AAD1C3J9"/>